<keyword evidence="12" id="KW-1185">Reference proteome</keyword>
<evidence type="ECO:0000256" key="1">
    <source>
        <dbReference type="ARBA" id="ARBA00004173"/>
    </source>
</evidence>
<dbReference type="GO" id="GO:1990904">
    <property type="term" value="C:ribonucleoprotein complex"/>
    <property type="evidence" value="ECO:0007669"/>
    <property type="project" value="UniProtKB-KW"/>
</dbReference>
<keyword evidence="5" id="KW-0687">Ribonucleoprotein</keyword>
<evidence type="ECO:0000256" key="2">
    <source>
        <dbReference type="ARBA" id="ARBA00022946"/>
    </source>
</evidence>
<evidence type="ECO:0000313" key="11">
    <source>
        <dbReference type="EMBL" id="KAK6341951.1"/>
    </source>
</evidence>
<comment type="similarity">
    <text evidence="6">Belongs to the mitochondrion-specific ribosomal protein mL45 family.</text>
</comment>
<feature type="domain" description="Tim44-like" evidence="10">
    <location>
        <begin position="129"/>
        <end position="276"/>
    </location>
</feature>
<keyword evidence="3" id="KW-0689">Ribosomal protein</keyword>
<dbReference type="Proteomes" id="UP001373714">
    <property type="component" value="Unassembled WGS sequence"/>
</dbReference>
<evidence type="ECO:0000256" key="6">
    <source>
        <dbReference type="ARBA" id="ARBA00038073"/>
    </source>
</evidence>
<protein>
    <recommendedName>
        <fullName evidence="7">Large ribosomal subunit protein mL45</fullName>
    </recommendedName>
    <alternativeName>
        <fullName evidence="8">39S ribosomal protein L45, mitochondrial</fullName>
    </alternativeName>
</protein>
<name>A0AAV9ULD5_9PEZI</name>
<reference evidence="11 12" key="1">
    <citation type="submission" date="2019-10" db="EMBL/GenBank/DDBJ databases">
        <authorList>
            <person name="Palmer J.M."/>
        </authorList>
    </citation>
    <scope>NUCLEOTIDE SEQUENCE [LARGE SCALE GENOMIC DNA]</scope>
    <source>
        <strain evidence="11 12">TWF730</strain>
    </source>
</reference>
<dbReference type="InterPro" id="IPR007379">
    <property type="entry name" value="Tim44-like_dom"/>
</dbReference>
<accession>A0AAV9ULD5</accession>
<comment type="caution">
    <text evidence="11">The sequence shown here is derived from an EMBL/GenBank/DDBJ whole genome shotgun (WGS) entry which is preliminary data.</text>
</comment>
<dbReference type="SUPFAM" id="SSF54427">
    <property type="entry name" value="NTF2-like"/>
    <property type="match status" value="1"/>
</dbReference>
<dbReference type="GO" id="GO:0005840">
    <property type="term" value="C:ribosome"/>
    <property type="evidence" value="ECO:0007669"/>
    <property type="project" value="UniProtKB-KW"/>
</dbReference>
<dbReference type="PANTHER" id="PTHR28554:SF1">
    <property type="entry name" value="LARGE RIBOSOMAL SUBUNIT PROTEIN ML45"/>
    <property type="match status" value="1"/>
</dbReference>
<evidence type="ECO:0000313" key="12">
    <source>
        <dbReference type="Proteomes" id="UP001373714"/>
    </source>
</evidence>
<evidence type="ECO:0000256" key="3">
    <source>
        <dbReference type="ARBA" id="ARBA00022980"/>
    </source>
</evidence>
<organism evidence="11 12">
    <name type="scientific">Orbilia blumenaviensis</name>
    <dbReference type="NCBI Taxonomy" id="1796055"/>
    <lineage>
        <taxon>Eukaryota</taxon>
        <taxon>Fungi</taxon>
        <taxon>Dikarya</taxon>
        <taxon>Ascomycota</taxon>
        <taxon>Pezizomycotina</taxon>
        <taxon>Orbiliomycetes</taxon>
        <taxon>Orbiliales</taxon>
        <taxon>Orbiliaceae</taxon>
        <taxon>Orbilia</taxon>
    </lineage>
</organism>
<dbReference type="PANTHER" id="PTHR28554">
    <property type="entry name" value="39S RIBOSOMAL PROTEIN L45, MITOCHONDRIAL"/>
    <property type="match status" value="1"/>
</dbReference>
<dbReference type="Gene3D" id="3.10.450.240">
    <property type="match status" value="1"/>
</dbReference>
<evidence type="ECO:0000256" key="8">
    <source>
        <dbReference type="ARBA" id="ARBA00043031"/>
    </source>
</evidence>
<dbReference type="EMBL" id="JAVHNS010000010">
    <property type="protein sequence ID" value="KAK6341951.1"/>
    <property type="molecule type" value="Genomic_DNA"/>
</dbReference>
<dbReference type="Pfam" id="PF04280">
    <property type="entry name" value="Tim44"/>
    <property type="match status" value="1"/>
</dbReference>
<proteinExistence type="inferred from homology"/>
<feature type="region of interest" description="Disordered" evidence="9">
    <location>
        <begin position="286"/>
        <end position="308"/>
    </location>
</feature>
<keyword evidence="4" id="KW-0496">Mitochondrion</keyword>
<dbReference type="InterPro" id="IPR051975">
    <property type="entry name" value="mtLSU_mL45"/>
</dbReference>
<dbReference type="GO" id="GO:0005739">
    <property type="term" value="C:mitochondrion"/>
    <property type="evidence" value="ECO:0007669"/>
    <property type="project" value="UniProtKB-SubCell"/>
</dbReference>
<gene>
    <name evidence="11" type="ORF">TWF730_001435</name>
</gene>
<evidence type="ECO:0000256" key="9">
    <source>
        <dbReference type="SAM" id="MobiDB-lite"/>
    </source>
</evidence>
<evidence type="ECO:0000256" key="7">
    <source>
        <dbReference type="ARBA" id="ARBA00039448"/>
    </source>
</evidence>
<sequence>MTSPFAAAAAAGRIISHRPTTIGILSRRSPCRLLLRPQTRSITDMERQTRQMNRSMARMDKLEAPQPSMRTGQTNAMLEEVAELLLPSTFVTPPFFRRPSIFTETRDRIKFEWVRLKIKAQDLVSRYLARLWHSDPFIRKDLIPSAEALHRNMYTAYARGDIDSLSRICGRDLYHTFRNRIVSRPSNVQFSWKFSGYNSRSRVMSHKVGMLGQGKGDENSIRQAVVRIDSTQTLIKGVDGKVVKGTGEPTRTVEYIVLSKRRRGGVPESPWVVWGTVTESGMDEIRAHGIPPQQGDSTVSGSGGRWNR</sequence>
<dbReference type="AlphaFoldDB" id="A0AAV9ULD5"/>
<evidence type="ECO:0000256" key="4">
    <source>
        <dbReference type="ARBA" id="ARBA00023128"/>
    </source>
</evidence>
<dbReference type="InterPro" id="IPR032710">
    <property type="entry name" value="NTF2-like_dom_sf"/>
</dbReference>
<evidence type="ECO:0000256" key="5">
    <source>
        <dbReference type="ARBA" id="ARBA00023274"/>
    </source>
</evidence>
<keyword evidence="2" id="KW-0809">Transit peptide</keyword>
<comment type="subcellular location">
    <subcellularLocation>
        <location evidence="1">Mitochondrion</location>
    </subcellularLocation>
</comment>
<evidence type="ECO:0000259" key="10">
    <source>
        <dbReference type="Pfam" id="PF04280"/>
    </source>
</evidence>